<dbReference type="SMART" id="SM00324">
    <property type="entry name" value="RhoGAP"/>
    <property type="match status" value="1"/>
</dbReference>
<protein>
    <recommendedName>
        <fullName evidence="5">Rho-GAP domain-containing protein</fullName>
    </recommendedName>
</protein>
<evidence type="ECO:0000256" key="4">
    <source>
        <dbReference type="ARBA" id="ARBA00022833"/>
    </source>
</evidence>
<evidence type="ECO:0000313" key="8">
    <source>
        <dbReference type="Proteomes" id="UP000014760"/>
    </source>
</evidence>
<reference evidence="6 8" key="2">
    <citation type="journal article" date="2013" name="Nature">
        <title>Insights into bilaterian evolution from three spiralian genomes.</title>
        <authorList>
            <person name="Simakov O."/>
            <person name="Marletaz F."/>
            <person name="Cho S.J."/>
            <person name="Edsinger-Gonzales E."/>
            <person name="Havlak P."/>
            <person name="Hellsten U."/>
            <person name="Kuo D.H."/>
            <person name="Larsson T."/>
            <person name="Lv J."/>
            <person name="Arendt D."/>
            <person name="Savage R."/>
            <person name="Osoegawa K."/>
            <person name="de Jong P."/>
            <person name="Grimwood J."/>
            <person name="Chapman J.A."/>
            <person name="Shapiro H."/>
            <person name="Aerts A."/>
            <person name="Otillar R.P."/>
            <person name="Terry A.Y."/>
            <person name="Boore J.L."/>
            <person name="Grigoriev I.V."/>
            <person name="Lindberg D.R."/>
            <person name="Seaver E.C."/>
            <person name="Weisblat D.A."/>
            <person name="Putnam N.H."/>
            <person name="Rokhsar D.S."/>
        </authorList>
    </citation>
    <scope>NUCLEOTIDE SEQUENCE</scope>
    <source>
        <strain evidence="6 8">I ESC-2004</strain>
    </source>
</reference>
<keyword evidence="1" id="KW-0343">GTPase activation</keyword>
<evidence type="ECO:0000256" key="3">
    <source>
        <dbReference type="ARBA" id="ARBA00022771"/>
    </source>
</evidence>
<keyword evidence="3" id="KW-0863">Zinc-finger</keyword>
<dbReference type="PANTHER" id="PTHR46075">
    <property type="entry name" value="CHIMERIN FAMILY MEMBER"/>
    <property type="match status" value="1"/>
</dbReference>
<dbReference type="EMBL" id="AMQN01013915">
    <property type="status" value="NOT_ANNOTATED_CDS"/>
    <property type="molecule type" value="Genomic_DNA"/>
</dbReference>
<keyword evidence="8" id="KW-1185">Reference proteome</keyword>
<dbReference type="OrthoDB" id="3196451at2759"/>
<dbReference type="PROSITE" id="PS50238">
    <property type="entry name" value="RHOGAP"/>
    <property type="match status" value="1"/>
</dbReference>
<evidence type="ECO:0000259" key="5">
    <source>
        <dbReference type="PROSITE" id="PS50238"/>
    </source>
</evidence>
<gene>
    <name evidence="6" type="ORF">CAPTEDRAFT_163990</name>
</gene>
<reference evidence="8" key="1">
    <citation type="submission" date="2012-12" db="EMBL/GenBank/DDBJ databases">
        <authorList>
            <person name="Hellsten U."/>
            <person name="Grimwood J."/>
            <person name="Chapman J.A."/>
            <person name="Shapiro H."/>
            <person name="Aerts A."/>
            <person name="Otillar R.P."/>
            <person name="Terry A.Y."/>
            <person name="Boore J.L."/>
            <person name="Simakov O."/>
            <person name="Marletaz F."/>
            <person name="Cho S.-J."/>
            <person name="Edsinger-Gonzales E."/>
            <person name="Havlak P."/>
            <person name="Kuo D.-H."/>
            <person name="Larsson T."/>
            <person name="Lv J."/>
            <person name="Arendt D."/>
            <person name="Savage R."/>
            <person name="Osoegawa K."/>
            <person name="de Jong P."/>
            <person name="Lindberg D.R."/>
            <person name="Seaver E.C."/>
            <person name="Weisblat D.A."/>
            <person name="Putnam N.H."/>
            <person name="Grigoriev I.V."/>
            <person name="Rokhsar D.S."/>
        </authorList>
    </citation>
    <scope>NUCLEOTIDE SEQUENCE</scope>
    <source>
        <strain evidence="8">I ESC-2004</strain>
    </source>
</reference>
<evidence type="ECO:0000313" key="7">
    <source>
        <dbReference type="EnsemblMetazoa" id="CapteP163990"/>
    </source>
</evidence>
<dbReference type="Gene3D" id="1.10.555.10">
    <property type="entry name" value="Rho GTPase activation protein"/>
    <property type="match status" value="1"/>
</dbReference>
<accession>R7TC18</accession>
<dbReference type="SUPFAM" id="SSF48350">
    <property type="entry name" value="GTPase activation domain, GAP"/>
    <property type="match status" value="1"/>
</dbReference>
<dbReference type="InterPro" id="IPR000198">
    <property type="entry name" value="RhoGAP_dom"/>
</dbReference>
<dbReference type="GO" id="GO:0008270">
    <property type="term" value="F:zinc ion binding"/>
    <property type="evidence" value="ECO:0007669"/>
    <property type="project" value="UniProtKB-KW"/>
</dbReference>
<keyword evidence="2" id="KW-0479">Metal-binding</keyword>
<feature type="domain" description="Rho-GAP" evidence="5">
    <location>
        <begin position="13"/>
        <end position="206"/>
    </location>
</feature>
<dbReference type="EMBL" id="KB310592">
    <property type="protein sequence ID" value="ELT91249.1"/>
    <property type="molecule type" value="Genomic_DNA"/>
</dbReference>
<dbReference type="InterPro" id="IPR008936">
    <property type="entry name" value="Rho_GTPase_activation_prot"/>
</dbReference>
<evidence type="ECO:0000256" key="2">
    <source>
        <dbReference type="ARBA" id="ARBA00022723"/>
    </source>
</evidence>
<reference evidence="7" key="3">
    <citation type="submission" date="2015-06" db="UniProtKB">
        <authorList>
            <consortium name="EnsemblMetazoa"/>
        </authorList>
    </citation>
    <scope>IDENTIFICATION</scope>
</reference>
<dbReference type="GO" id="GO:0005096">
    <property type="term" value="F:GTPase activator activity"/>
    <property type="evidence" value="ECO:0007669"/>
    <property type="project" value="UniProtKB-KW"/>
</dbReference>
<dbReference type="HOGENOM" id="CLU_015883_7_0_1"/>
<name>R7TC18_CAPTE</name>
<evidence type="ECO:0000313" key="6">
    <source>
        <dbReference type="EMBL" id="ELT91249.1"/>
    </source>
</evidence>
<dbReference type="PANTHER" id="PTHR46075:SF2">
    <property type="entry name" value="RHO GTPASE ACTIVATING PROTEIN AT 5A, ISOFORM A"/>
    <property type="match status" value="1"/>
</dbReference>
<dbReference type="AlphaFoldDB" id="R7TC18"/>
<dbReference type="OMA" id="SATHLIC"/>
<dbReference type="Proteomes" id="UP000014760">
    <property type="component" value="Unassembled WGS sequence"/>
</dbReference>
<dbReference type="Pfam" id="PF00620">
    <property type="entry name" value="RhoGAP"/>
    <property type="match status" value="1"/>
</dbReference>
<evidence type="ECO:0000256" key="1">
    <source>
        <dbReference type="ARBA" id="ARBA00022468"/>
    </source>
</evidence>
<organism evidence="6">
    <name type="scientific">Capitella teleta</name>
    <name type="common">Polychaete worm</name>
    <dbReference type="NCBI Taxonomy" id="283909"/>
    <lineage>
        <taxon>Eukaryota</taxon>
        <taxon>Metazoa</taxon>
        <taxon>Spiralia</taxon>
        <taxon>Lophotrochozoa</taxon>
        <taxon>Annelida</taxon>
        <taxon>Polychaeta</taxon>
        <taxon>Sedentaria</taxon>
        <taxon>Scolecida</taxon>
        <taxon>Capitellidae</taxon>
        <taxon>Capitella</taxon>
    </lineage>
</organism>
<sequence length="207" mass="23807">MPDMKYVKRMFGVDLTTLVKAQNTLIPAVVEMCVKEIEKRGVEAEGLYRVAGFHDDVEAIKILFDKDGELTDITEDKYEDLNTITSVLKLYFRLLPIPLITFDIYFKVIDLVRREDIALDAKLNALQHSLAQLPPAHFHTLKYLMAHLHRVTEHQQQNMMNAENLAIVFSPTLLRSPEADPLTSLTAVKYERELIETLVTHQNIIFE</sequence>
<dbReference type="FunFam" id="1.10.555.10:FF:000005">
    <property type="entry name" value="Chimaerin"/>
    <property type="match status" value="1"/>
</dbReference>
<dbReference type="GO" id="GO:0007165">
    <property type="term" value="P:signal transduction"/>
    <property type="evidence" value="ECO:0007669"/>
    <property type="project" value="InterPro"/>
</dbReference>
<keyword evidence="4" id="KW-0862">Zinc</keyword>
<dbReference type="STRING" id="283909.R7TC18"/>
<dbReference type="InterPro" id="IPR051854">
    <property type="entry name" value="Rho-type_GAP"/>
</dbReference>
<dbReference type="EnsemblMetazoa" id="CapteT163990">
    <property type="protein sequence ID" value="CapteP163990"/>
    <property type="gene ID" value="CapteG163990"/>
</dbReference>
<proteinExistence type="predicted"/>